<evidence type="ECO:0000256" key="4">
    <source>
        <dbReference type="ARBA" id="ARBA00022833"/>
    </source>
</evidence>
<comment type="similarity">
    <text evidence="2 6">Belongs to the zinc-containing alcohol dehydrogenase family.</text>
</comment>
<keyword evidence="5" id="KW-0560">Oxidoreductase</keyword>
<dbReference type="InterPro" id="IPR011032">
    <property type="entry name" value="GroES-like_sf"/>
</dbReference>
<feature type="domain" description="Enoyl reductase (ER)" evidence="7">
    <location>
        <begin position="10"/>
        <end position="372"/>
    </location>
</feature>
<gene>
    <name evidence="8" type="ORF">RI543_002346</name>
</gene>
<dbReference type="SMART" id="SM00829">
    <property type="entry name" value="PKS_ER"/>
    <property type="match status" value="1"/>
</dbReference>
<dbReference type="GO" id="GO:0008270">
    <property type="term" value="F:zinc ion binding"/>
    <property type="evidence" value="ECO:0007669"/>
    <property type="project" value="InterPro"/>
</dbReference>
<dbReference type="InterPro" id="IPR013154">
    <property type="entry name" value="ADH-like_N"/>
</dbReference>
<dbReference type="InterPro" id="IPR020843">
    <property type="entry name" value="ER"/>
</dbReference>
<proteinExistence type="inferred from homology"/>
<dbReference type="CDD" id="cd08233">
    <property type="entry name" value="butanediol_DH_like"/>
    <property type="match status" value="1"/>
</dbReference>
<dbReference type="EMBL" id="JAWIZZ010000045">
    <property type="protein sequence ID" value="KAK5779810.1"/>
    <property type="molecule type" value="Genomic_DNA"/>
</dbReference>
<evidence type="ECO:0000256" key="2">
    <source>
        <dbReference type="ARBA" id="ARBA00008072"/>
    </source>
</evidence>
<keyword evidence="9" id="KW-1185">Reference proteome</keyword>
<dbReference type="Gene3D" id="3.90.180.10">
    <property type="entry name" value="Medium-chain alcohol dehydrogenases, catalytic domain"/>
    <property type="match status" value="1"/>
</dbReference>
<dbReference type="GO" id="GO:0000721">
    <property type="term" value="F:(R,R)-butanediol dehydrogenase activity"/>
    <property type="evidence" value="ECO:0007669"/>
    <property type="project" value="TreeGrafter"/>
</dbReference>
<dbReference type="InterPro" id="IPR036291">
    <property type="entry name" value="NAD(P)-bd_dom_sf"/>
</dbReference>
<dbReference type="Gene3D" id="3.40.50.720">
    <property type="entry name" value="NAD(P)-binding Rossmann-like Domain"/>
    <property type="match status" value="1"/>
</dbReference>
<reference evidence="9" key="1">
    <citation type="submission" date="2023-07" db="EMBL/GenBank/DDBJ databases">
        <title>A draft genome of Kazachstania heterogenica Y-27499.</title>
        <authorList>
            <person name="Donic C."/>
            <person name="Kralova J.S."/>
            <person name="Fidel L."/>
            <person name="Ben-Dor S."/>
            <person name="Jung S."/>
        </authorList>
    </citation>
    <scope>NUCLEOTIDE SEQUENCE [LARGE SCALE GENOMIC DNA]</scope>
    <source>
        <strain evidence="9">Y27499</strain>
    </source>
</reference>
<sequence length="382" mass="41801">MRGLAYFKKGDIHFTKELPEPVITADDELIIDVAYCGVCGTDLHEYTDGPIFMPKDGEVNPLSNEPLPQAMGHEMSGYVVKVGPKVTNFKPGDRVVVEASAACVDLHRWPNSKHANAPQCDACEDGCENCCDYAGFTGLGVCGGGYAERMKAIEHHVVKLPDFLPMDVGALIEPLSVAWHGARVAKFEEGKTALVLGSDPIGLAMILVLKAKGAKKIVVSEPASIRRMLADKLHVETFDPSIHSDSAVEKLRSIPDARNGFDFAFDCSGVEPTFHAGIAAVHYRGTYCNIAIWGKGLDFNLMDITLQEKNVTGSIGYTVEDFKQVVHAFETKKIDPKECKLLITGKHKIEDGWEKGFLELINHKDIHIKILLTPNNHGELGH</sequence>
<dbReference type="Proteomes" id="UP001306508">
    <property type="component" value="Unassembled WGS sequence"/>
</dbReference>
<evidence type="ECO:0000256" key="1">
    <source>
        <dbReference type="ARBA" id="ARBA00001947"/>
    </source>
</evidence>
<dbReference type="InterPro" id="IPR013149">
    <property type="entry name" value="ADH-like_C"/>
</dbReference>
<evidence type="ECO:0000313" key="8">
    <source>
        <dbReference type="EMBL" id="KAK5779810.1"/>
    </source>
</evidence>
<dbReference type="GO" id="GO:0005737">
    <property type="term" value="C:cytoplasm"/>
    <property type="evidence" value="ECO:0007669"/>
    <property type="project" value="TreeGrafter"/>
</dbReference>
<dbReference type="GO" id="GO:0034079">
    <property type="term" value="P:butanediol biosynthetic process"/>
    <property type="evidence" value="ECO:0007669"/>
    <property type="project" value="TreeGrafter"/>
</dbReference>
<dbReference type="PANTHER" id="PTHR43161">
    <property type="entry name" value="SORBITOL DEHYDROGENASE"/>
    <property type="match status" value="1"/>
</dbReference>
<dbReference type="AlphaFoldDB" id="A0AAN7WHD3"/>
<accession>A0AAN7WHD3</accession>
<keyword evidence="4 6" id="KW-0862">Zinc</keyword>
<dbReference type="SUPFAM" id="SSF50129">
    <property type="entry name" value="GroES-like"/>
    <property type="match status" value="1"/>
</dbReference>
<evidence type="ECO:0000256" key="3">
    <source>
        <dbReference type="ARBA" id="ARBA00022723"/>
    </source>
</evidence>
<dbReference type="InterPro" id="IPR002328">
    <property type="entry name" value="ADH_Zn_CS"/>
</dbReference>
<protein>
    <recommendedName>
        <fullName evidence="7">Enoyl reductase (ER) domain-containing protein</fullName>
    </recommendedName>
</protein>
<keyword evidence="3 6" id="KW-0479">Metal-binding</keyword>
<comment type="cofactor">
    <cofactor evidence="1 6">
        <name>Zn(2+)</name>
        <dbReference type="ChEBI" id="CHEBI:29105"/>
    </cofactor>
</comment>
<evidence type="ECO:0000259" key="7">
    <source>
        <dbReference type="SMART" id="SM00829"/>
    </source>
</evidence>
<evidence type="ECO:0000256" key="6">
    <source>
        <dbReference type="RuleBase" id="RU361277"/>
    </source>
</evidence>
<dbReference type="SUPFAM" id="SSF51735">
    <property type="entry name" value="NAD(P)-binding Rossmann-fold domains"/>
    <property type="match status" value="1"/>
</dbReference>
<organism evidence="8 9">
    <name type="scientific">Arxiozyma heterogenica</name>
    <dbReference type="NCBI Taxonomy" id="278026"/>
    <lineage>
        <taxon>Eukaryota</taxon>
        <taxon>Fungi</taxon>
        <taxon>Dikarya</taxon>
        <taxon>Ascomycota</taxon>
        <taxon>Saccharomycotina</taxon>
        <taxon>Saccharomycetes</taxon>
        <taxon>Saccharomycetales</taxon>
        <taxon>Saccharomycetaceae</taxon>
        <taxon>Arxiozyma</taxon>
    </lineage>
</organism>
<dbReference type="Pfam" id="PF00107">
    <property type="entry name" value="ADH_zinc_N"/>
    <property type="match status" value="1"/>
</dbReference>
<evidence type="ECO:0000256" key="5">
    <source>
        <dbReference type="ARBA" id="ARBA00023002"/>
    </source>
</evidence>
<name>A0AAN7WHD3_9SACH</name>
<comment type="caution">
    <text evidence="8">The sequence shown here is derived from an EMBL/GenBank/DDBJ whole genome shotgun (WGS) entry which is preliminary data.</text>
</comment>
<dbReference type="Pfam" id="PF08240">
    <property type="entry name" value="ADH_N"/>
    <property type="match status" value="1"/>
</dbReference>
<evidence type="ECO:0000313" key="9">
    <source>
        <dbReference type="Proteomes" id="UP001306508"/>
    </source>
</evidence>
<dbReference type="PROSITE" id="PS00059">
    <property type="entry name" value="ADH_ZINC"/>
    <property type="match status" value="1"/>
</dbReference>
<dbReference type="PANTHER" id="PTHR43161:SF23">
    <property type="entry name" value="(R,R)-BUTANEDIOL DEHYDROGENASE-RELATED"/>
    <property type="match status" value="1"/>
</dbReference>